<protein>
    <submittedName>
        <fullName evidence="2">Uncharacterized protein</fullName>
    </submittedName>
</protein>
<evidence type="ECO:0000313" key="3">
    <source>
        <dbReference type="Proteomes" id="UP001364224"/>
    </source>
</evidence>
<keyword evidence="3" id="KW-1185">Reference proteome</keyword>
<dbReference type="Gene3D" id="1.20.1290.10">
    <property type="entry name" value="AhpD-like"/>
    <property type="match status" value="1"/>
</dbReference>
<name>A0ABU8B7M2_9BRAD</name>
<gene>
    <name evidence="2" type="ORF">V1286_001743</name>
</gene>
<feature type="region of interest" description="Disordered" evidence="1">
    <location>
        <begin position="144"/>
        <end position="163"/>
    </location>
</feature>
<comment type="caution">
    <text evidence="2">The sequence shown here is derived from an EMBL/GenBank/DDBJ whole genome shotgun (WGS) entry which is preliminary data.</text>
</comment>
<reference evidence="2 3" key="1">
    <citation type="submission" date="2024-02" db="EMBL/GenBank/DDBJ databases">
        <title>Adaptive strategies in a cosmopolitan and abundant soil bacterium.</title>
        <authorList>
            <person name="Carini P."/>
        </authorList>
    </citation>
    <scope>NUCLEOTIDE SEQUENCE [LARGE SCALE GENOMIC DNA]</scope>
    <source>
        <strain evidence="2 3">AZCC 1608</strain>
    </source>
</reference>
<dbReference type="Proteomes" id="UP001364224">
    <property type="component" value="Unassembled WGS sequence"/>
</dbReference>
<evidence type="ECO:0000313" key="2">
    <source>
        <dbReference type="EMBL" id="MEH2554214.1"/>
    </source>
</evidence>
<dbReference type="InterPro" id="IPR029032">
    <property type="entry name" value="AhpD-like"/>
</dbReference>
<dbReference type="EMBL" id="JAZHRV010000001">
    <property type="protein sequence ID" value="MEH2554214.1"/>
    <property type="molecule type" value="Genomic_DNA"/>
</dbReference>
<sequence length="283" mass="30330">MGEARSAPGRVGVMAESVPSVLESDAKGEIADIYADIRKVLGTSVVNLIWRNLATMPGALEWTWSTVRPLYLGDAPLHAEAVRQTIALPDWPGFSTDTLAAAGVDEAERALIRDVLDSYQYTNALALVVLSALLAHYEPRPADSVTAADTAPKPSGAKIPELPPMDALDPEVAALVGELNCFGEDTEPQLIASMYRHLAYWPAYLALVRTMLSPLQRQGRLNALTVSTRALGYAHGAVLASQLKPATPPDTLKGALASCRLFVEHPIARMTGLCALIRRATPE</sequence>
<evidence type="ECO:0000256" key="1">
    <source>
        <dbReference type="SAM" id="MobiDB-lite"/>
    </source>
</evidence>
<proteinExistence type="predicted"/>
<organism evidence="2 3">
    <name type="scientific">Bradyrhizobium algeriense</name>
    <dbReference type="NCBI Taxonomy" id="634784"/>
    <lineage>
        <taxon>Bacteria</taxon>
        <taxon>Pseudomonadati</taxon>
        <taxon>Pseudomonadota</taxon>
        <taxon>Alphaproteobacteria</taxon>
        <taxon>Hyphomicrobiales</taxon>
        <taxon>Nitrobacteraceae</taxon>
        <taxon>Bradyrhizobium</taxon>
    </lineage>
</organism>
<accession>A0ABU8B7M2</accession>